<organism evidence="6 7">
    <name type="scientific">Clostridium manihotivorum</name>
    <dbReference type="NCBI Taxonomy" id="2320868"/>
    <lineage>
        <taxon>Bacteria</taxon>
        <taxon>Bacillati</taxon>
        <taxon>Bacillota</taxon>
        <taxon>Clostridia</taxon>
        <taxon>Eubacteriales</taxon>
        <taxon>Clostridiaceae</taxon>
        <taxon>Clostridium</taxon>
    </lineage>
</organism>
<dbReference type="PANTHER" id="PTHR34136:SF1">
    <property type="entry name" value="UDP-N-ACETYL-D-MANNOSAMINURONIC ACID TRANSFERASE"/>
    <property type="match status" value="1"/>
</dbReference>
<comment type="catalytic activity">
    <reaction evidence="5">
        <text>UDP-N-acetyl-alpha-D-mannosamine + N-acetyl-alpha-D-glucosaminyl-di-trans,octa-cis-undecaprenyl diphosphate = N-acetyl-beta-D-mannosaminyl-(1-&gt;4)-N-acetyl-alpha-D-glucosaminyl di-trans,octa-cis-undecaprenyl diphosphate + UDP + H(+)</text>
        <dbReference type="Rhea" id="RHEA:16053"/>
        <dbReference type="ChEBI" id="CHEBI:15378"/>
        <dbReference type="ChEBI" id="CHEBI:58223"/>
        <dbReference type="ChEBI" id="CHEBI:62959"/>
        <dbReference type="ChEBI" id="CHEBI:68623"/>
        <dbReference type="ChEBI" id="CHEBI:132210"/>
        <dbReference type="EC" id="2.4.1.187"/>
    </reaction>
</comment>
<dbReference type="NCBIfam" id="TIGR00696">
    <property type="entry name" value="wecG_tagA_cpsF"/>
    <property type="match status" value="1"/>
</dbReference>
<dbReference type="HAMAP" id="MF_02070">
    <property type="entry name" value="TagA_TarA"/>
    <property type="match status" value="1"/>
</dbReference>
<dbReference type="InterPro" id="IPR034714">
    <property type="entry name" value="TagA_TarA"/>
</dbReference>
<keyword evidence="7" id="KW-1185">Reference proteome</keyword>
<dbReference type="CDD" id="cd06533">
    <property type="entry name" value="Glyco_transf_WecG_TagA"/>
    <property type="match status" value="1"/>
</dbReference>
<reference evidence="6 7" key="1">
    <citation type="submission" date="2018-01" db="EMBL/GenBank/DDBJ databases">
        <title>Genome Sequencing and Assembly of Anaerobacter polyendosporus strain CT4.</title>
        <authorList>
            <person name="Tachaapaikoon C."/>
            <person name="Sutheeworapong S."/>
            <person name="Jenjaroenpun P."/>
            <person name="Wongsurawat T."/>
            <person name="Nookeaw I."/>
            <person name="Cheawchanlertfa P."/>
            <person name="Kosugi A."/>
            <person name="Cheevadhanarak S."/>
            <person name="Ratanakhanokchai K."/>
        </authorList>
    </citation>
    <scope>NUCLEOTIDE SEQUENCE [LARGE SCALE GENOMIC DNA]</scope>
    <source>
        <strain evidence="6 7">CT4</strain>
    </source>
</reference>
<dbReference type="GO" id="GO:0047244">
    <property type="term" value="F:N-acetylglucosaminyldiphosphoundecaprenol N-acetyl-beta-D-mannosaminyltransferase activity"/>
    <property type="evidence" value="ECO:0007669"/>
    <property type="project" value="UniProtKB-UniRule"/>
</dbReference>
<evidence type="ECO:0000256" key="1">
    <source>
        <dbReference type="ARBA" id="ARBA00022676"/>
    </source>
</evidence>
<gene>
    <name evidence="6" type="ORF">C1I91_10335</name>
</gene>
<dbReference type="GO" id="GO:0019350">
    <property type="term" value="P:teichoic acid biosynthetic process"/>
    <property type="evidence" value="ECO:0007669"/>
    <property type="project" value="UniProtKB-UniRule"/>
</dbReference>
<keyword evidence="4 5" id="KW-0961">Cell wall biogenesis/degradation</keyword>
<sequence length="245" mass="27853">MFSNILGYKIFNLNKDKLVQYVLGKDKVCVISGNPEVLLNGMKDKKFYDKFNSNEFVIIPDGVGTVVSAKLIGQPVREKIAGIEVMDELLRISAKEGFKVYLLGASKDIIGKCSENIKNKYPTINICGFRDGYFKNEDVNEIVDEIKKLEADMLFVALGSPKQEDFILKYMEELPCKVYMPVGGSFDIFAGKLKRAPNIMLKLGLEWLYRVWKEPFRIKRLGKIPKFILIVILNKIGILKSVENI</sequence>
<evidence type="ECO:0000256" key="2">
    <source>
        <dbReference type="ARBA" id="ARBA00022679"/>
    </source>
</evidence>
<dbReference type="GO" id="GO:0071555">
    <property type="term" value="P:cell wall organization"/>
    <property type="evidence" value="ECO:0007669"/>
    <property type="project" value="UniProtKB-KW"/>
</dbReference>
<dbReference type="KEGG" id="cmah:C1I91_10335"/>
<accession>A0A410DSK6</accession>
<keyword evidence="1 5" id="KW-0328">Glycosyltransferase</keyword>
<dbReference type="EC" id="2.4.1.187" evidence="5"/>
<evidence type="ECO:0000313" key="7">
    <source>
        <dbReference type="Proteomes" id="UP000286268"/>
    </source>
</evidence>
<evidence type="ECO:0000256" key="3">
    <source>
        <dbReference type="ARBA" id="ARBA00022944"/>
    </source>
</evidence>
<dbReference type="InterPro" id="IPR004629">
    <property type="entry name" value="WecG_TagA_CpsF"/>
</dbReference>
<dbReference type="AlphaFoldDB" id="A0A410DSK6"/>
<evidence type="ECO:0000256" key="4">
    <source>
        <dbReference type="ARBA" id="ARBA00023316"/>
    </source>
</evidence>
<dbReference type="PANTHER" id="PTHR34136">
    <property type="match status" value="1"/>
</dbReference>
<keyword evidence="2 5" id="KW-0808">Transferase</keyword>
<dbReference type="Proteomes" id="UP000286268">
    <property type="component" value="Chromosome"/>
</dbReference>
<dbReference type="OrthoDB" id="9771846at2"/>
<name>A0A410DSK6_9CLOT</name>
<evidence type="ECO:0000256" key="5">
    <source>
        <dbReference type="HAMAP-Rule" id="MF_02070"/>
    </source>
</evidence>
<evidence type="ECO:0000313" key="6">
    <source>
        <dbReference type="EMBL" id="QAA32018.1"/>
    </source>
</evidence>
<comment type="pathway">
    <text evidence="5">Cell wall biogenesis; teichoic acid biosynthesis.</text>
</comment>
<protein>
    <recommendedName>
        <fullName evidence="5">N-acetylglucosaminyldiphosphoundecaprenol N-acetyl-beta-D-mannosaminyltransferase</fullName>
        <ecNumber evidence="5">2.4.1.187</ecNumber>
    </recommendedName>
    <alternativeName>
        <fullName evidence="5">N-acetylmannosaminyltransferase</fullName>
    </alternativeName>
    <alternativeName>
        <fullName evidence="5">UDP-N-acetylmannosamine transferase</fullName>
    </alternativeName>
    <alternativeName>
        <fullName evidence="5">UDP-N-acetylmannosamine:N-acetylglucosaminyl pyrophosphorylundecaprenol N-acetylmannosaminyltransferase</fullName>
    </alternativeName>
</protein>
<keyword evidence="3 5" id="KW-0777">Teichoic acid biosynthesis</keyword>
<dbReference type="RefSeq" id="WP_128212809.1">
    <property type="nucleotide sequence ID" value="NZ_CP025746.1"/>
</dbReference>
<comment type="function">
    <text evidence="5">Catalyzes the conversion of GlcNAc-PP-undecaprenol into ManNAc-GlcNAc-PP-undecaprenol, the first committed lipid intermediate in the de novo synthesis of teichoic acid.</text>
</comment>
<proteinExistence type="inferred from homology"/>
<dbReference type="UniPathway" id="UPA00632"/>
<dbReference type="EMBL" id="CP025746">
    <property type="protein sequence ID" value="QAA32018.1"/>
    <property type="molecule type" value="Genomic_DNA"/>
</dbReference>
<dbReference type="Pfam" id="PF03808">
    <property type="entry name" value="Glyco_tran_WecG"/>
    <property type="match status" value="1"/>
</dbReference>
<comment type="similarity">
    <text evidence="5">Belongs to the glycosyltransferase 26 family. TagA/TarA subfamily.</text>
</comment>